<dbReference type="Gene3D" id="3.30.1540.10">
    <property type="entry name" value="formyl-coa transferase, domain 3"/>
    <property type="match status" value="1"/>
</dbReference>
<sequence>MTGQERSAPGARHASSPSPASDEGPATPGRPLEGVRVADLSRVLAGPYATMLLADMGADVVKIEHPGRGDDTRAWGPPWAGGEASYFLAVNRNKRSLAVDLKDPEGLAAVQEVCAGADVVVQNFRPGVADRLGLGYAGVSARNPAVVYCSISGFGPEHEPAERPGFDLIVQAESGFMAATGEPGGPPVKAGVAITDVLTGLNAAVAVLGALVRSRATGRGEHVSATLVNSALSGLANVTQQALVTGTEPERVGNTHGSIVPYQAFATADADIVIAAGNDALYGRLCSVLGRDDLAADPRFATNPDRVAHRAELVAEIAAELRTRPAAEWLEALLAAGVPVGRVRGVLDAVGSAQSAGDDVLLRAEHPAAGPLDLVRAGFRLDSAAAGERTAAPPPLLGEHSARVLAESGVSDERVARLIDRGAVHQARREGAGPGGAPPTG</sequence>
<evidence type="ECO:0000313" key="3">
    <source>
        <dbReference type="EMBL" id="GAA4927858.1"/>
    </source>
</evidence>
<dbReference type="InterPro" id="IPR023606">
    <property type="entry name" value="CoA-Trfase_III_dom_1_sf"/>
</dbReference>
<proteinExistence type="predicted"/>
<dbReference type="PANTHER" id="PTHR48207">
    <property type="entry name" value="SUCCINATE--HYDROXYMETHYLGLUTARATE COA-TRANSFERASE"/>
    <property type="match status" value="1"/>
</dbReference>
<dbReference type="PANTHER" id="PTHR48207:SF3">
    <property type="entry name" value="SUCCINATE--HYDROXYMETHYLGLUTARATE COA-TRANSFERASE"/>
    <property type="match status" value="1"/>
</dbReference>
<dbReference type="Gene3D" id="3.40.50.10540">
    <property type="entry name" value="Crotonobetainyl-coa:carnitine coa-transferase, domain 1"/>
    <property type="match status" value="1"/>
</dbReference>
<dbReference type="SUPFAM" id="SSF89796">
    <property type="entry name" value="CoA-transferase family III (CaiB/BaiF)"/>
    <property type="match status" value="1"/>
</dbReference>
<keyword evidence="1 3" id="KW-0808">Transferase</keyword>
<name>A0ABP9G7V6_9ACTN</name>
<dbReference type="GO" id="GO:0016740">
    <property type="term" value="F:transferase activity"/>
    <property type="evidence" value="ECO:0007669"/>
    <property type="project" value="UniProtKB-KW"/>
</dbReference>
<evidence type="ECO:0000313" key="4">
    <source>
        <dbReference type="Proteomes" id="UP001499993"/>
    </source>
</evidence>
<comment type="caution">
    <text evidence="3">The sequence shown here is derived from an EMBL/GenBank/DDBJ whole genome shotgun (WGS) entry which is preliminary data.</text>
</comment>
<organism evidence="3 4">
    <name type="scientific">Streptomonospora halophila</name>
    <dbReference type="NCBI Taxonomy" id="427369"/>
    <lineage>
        <taxon>Bacteria</taxon>
        <taxon>Bacillati</taxon>
        <taxon>Actinomycetota</taxon>
        <taxon>Actinomycetes</taxon>
        <taxon>Streptosporangiales</taxon>
        <taxon>Nocardiopsidaceae</taxon>
        <taxon>Streptomonospora</taxon>
    </lineage>
</organism>
<dbReference type="Pfam" id="PF02515">
    <property type="entry name" value="CoA_transf_3"/>
    <property type="match status" value="1"/>
</dbReference>
<protein>
    <submittedName>
        <fullName evidence="3">CoA transferase</fullName>
    </submittedName>
</protein>
<dbReference type="InterPro" id="IPR003673">
    <property type="entry name" value="CoA-Trfase_fam_III"/>
</dbReference>
<feature type="region of interest" description="Disordered" evidence="2">
    <location>
        <begin position="1"/>
        <end position="32"/>
    </location>
</feature>
<gene>
    <name evidence="3" type="ORF">GCM10023224_03700</name>
</gene>
<evidence type="ECO:0000256" key="2">
    <source>
        <dbReference type="SAM" id="MobiDB-lite"/>
    </source>
</evidence>
<accession>A0ABP9G7V6</accession>
<dbReference type="InterPro" id="IPR044855">
    <property type="entry name" value="CoA-Trfase_III_dom3_sf"/>
</dbReference>
<dbReference type="EMBL" id="BAABIK010000001">
    <property type="protein sequence ID" value="GAA4927858.1"/>
    <property type="molecule type" value="Genomic_DNA"/>
</dbReference>
<dbReference type="Proteomes" id="UP001499993">
    <property type="component" value="Unassembled WGS sequence"/>
</dbReference>
<keyword evidence="4" id="KW-1185">Reference proteome</keyword>
<dbReference type="InterPro" id="IPR050483">
    <property type="entry name" value="CoA-transferase_III_domain"/>
</dbReference>
<dbReference type="RefSeq" id="WP_425579347.1">
    <property type="nucleotide sequence ID" value="NZ_BAABIK010000001.1"/>
</dbReference>
<evidence type="ECO:0000256" key="1">
    <source>
        <dbReference type="ARBA" id="ARBA00022679"/>
    </source>
</evidence>
<reference evidence="4" key="1">
    <citation type="journal article" date="2019" name="Int. J. Syst. Evol. Microbiol.">
        <title>The Global Catalogue of Microorganisms (GCM) 10K type strain sequencing project: providing services to taxonomists for standard genome sequencing and annotation.</title>
        <authorList>
            <consortium name="The Broad Institute Genomics Platform"/>
            <consortium name="The Broad Institute Genome Sequencing Center for Infectious Disease"/>
            <person name="Wu L."/>
            <person name="Ma J."/>
        </authorList>
    </citation>
    <scope>NUCLEOTIDE SEQUENCE [LARGE SCALE GENOMIC DNA]</scope>
    <source>
        <strain evidence="4">JCM 18123</strain>
    </source>
</reference>